<keyword evidence="13" id="KW-1185">Reference proteome</keyword>
<evidence type="ECO:0000313" key="13">
    <source>
        <dbReference type="Proteomes" id="UP000307140"/>
    </source>
</evidence>
<evidence type="ECO:0000256" key="10">
    <source>
        <dbReference type="SAM" id="SignalP"/>
    </source>
</evidence>
<evidence type="ECO:0000256" key="8">
    <source>
        <dbReference type="ARBA" id="ARBA00023295"/>
    </source>
</evidence>
<evidence type="ECO:0000256" key="3">
    <source>
        <dbReference type="ARBA" id="ARBA00012590"/>
    </source>
</evidence>
<feature type="domain" description="GH10" evidence="11">
    <location>
        <begin position="224"/>
        <end position="522"/>
    </location>
</feature>
<sequence length="576" mass="66184">MKNTILVLFIFLTSLIYAQKTPTGENLVDYDQLKYIKSKGKGSAVSTQEDSTFLIETKEQPKFIYNFASSIPLQKKSYKKDRVFLLSYKAKTEISSLETGEAKILWLFRQSNSYKDNITITQSLSSEWQTYYMPFQTTKYVSKEELALVMQFGFRPQSFLIKDIKFEVFKEGTDINRLPKTKITYDGIAPDAKWRKDALGRIEAIRKGNFSVEIYRDGKPLKNKTIKVQLVKHHFGFGGALDAKNVVSNSLDYQKFKTAFDLVVLANDLKIKRWNDKQKEQTLKALEILNKDHIEVKGHVLIWPGFNYLTPEIKKNKNNPEKVKSIMAGHLDNILKETKGMVSHWDVVNEAYTNKDLQKITGSEDILYSGFIKLAKEYPNIERFTNEYGIISKGGIDTKKQQWYYDFIKRIDENTNNAVQGIGIQSHIGTDLTPPERVLEILSFYAGLGKKIGISEFTMDVQDPEIREQYTKDFMIAAFSHPNVSEFLFWGSTDDERKKVDIFTPEGEIGVMGKAYFSLVHDAWKTNLNGITNQNGIFTERGFYGTYKYSFVDEGILQTGTFELKPRAASKFKIEI</sequence>
<dbReference type="Gene3D" id="3.20.20.80">
    <property type="entry name" value="Glycosidases"/>
    <property type="match status" value="1"/>
</dbReference>
<accession>A0A5S3N208</accession>
<dbReference type="PROSITE" id="PS51760">
    <property type="entry name" value="GH10_2"/>
    <property type="match status" value="1"/>
</dbReference>
<evidence type="ECO:0000256" key="4">
    <source>
        <dbReference type="ARBA" id="ARBA00022651"/>
    </source>
</evidence>
<proteinExistence type="inferred from homology"/>
<dbReference type="AlphaFoldDB" id="A0A5S3N208"/>
<dbReference type="GO" id="GO:0031176">
    <property type="term" value="F:endo-1,4-beta-xylanase activity"/>
    <property type="evidence" value="ECO:0007669"/>
    <property type="project" value="UniProtKB-EC"/>
</dbReference>
<comment type="similarity">
    <text evidence="2">Belongs to the glycosyl hydrolase 10 (cellulase F) family.</text>
</comment>
<dbReference type="OrthoDB" id="9809277at2"/>
<keyword evidence="5 10" id="KW-0732">Signal</keyword>
<dbReference type="RefSeq" id="WP_138536808.1">
    <property type="nucleotide sequence ID" value="NZ_VANR01000006.1"/>
</dbReference>
<evidence type="ECO:0000256" key="7">
    <source>
        <dbReference type="ARBA" id="ARBA00023277"/>
    </source>
</evidence>
<keyword evidence="4" id="KW-0858">Xylan degradation</keyword>
<feature type="chain" id="PRO_5024297164" description="endo-1,4-beta-xylanase" evidence="10">
    <location>
        <begin position="19"/>
        <end position="576"/>
    </location>
</feature>
<dbReference type="Proteomes" id="UP000307140">
    <property type="component" value="Unassembled WGS sequence"/>
</dbReference>
<comment type="caution">
    <text evidence="12">The sequence shown here is derived from an EMBL/GenBank/DDBJ whole genome shotgun (WGS) entry which is preliminary data.</text>
</comment>
<keyword evidence="9" id="KW-0624">Polysaccharide degradation</keyword>
<gene>
    <name evidence="12" type="ORF">FDT66_11865</name>
</gene>
<dbReference type="Pfam" id="PF00331">
    <property type="entry name" value="Glyco_hydro_10"/>
    <property type="match status" value="1"/>
</dbReference>
<evidence type="ECO:0000256" key="9">
    <source>
        <dbReference type="ARBA" id="ARBA00023326"/>
    </source>
</evidence>
<keyword evidence="7" id="KW-0119">Carbohydrate metabolism</keyword>
<protein>
    <recommendedName>
        <fullName evidence="3">endo-1,4-beta-xylanase</fullName>
        <ecNumber evidence="3">3.2.1.8</ecNumber>
    </recommendedName>
</protein>
<evidence type="ECO:0000256" key="5">
    <source>
        <dbReference type="ARBA" id="ARBA00022729"/>
    </source>
</evidence>
<organism evidence="12 13">
    <name type="scientific">Polaribacter aestuariivivens</name>
    <dbReference type="NCBI Taxonomy" id="2304626"/>
    <lineage>
        <taxon>Bacteria</taxon>
        <taxon>Pseudomonadati</taxon>
        <taxon>Bacteroidota</taxon>
        <taxon>Flavobacteriia</taxon>
        <taxon>Flavobacteriales</taxon>
        <taxon>Flavobacteriaceae</taxon>
    </lineage>
</organism>
<dbReference type="InterPro" id="IPR001000">
    <property type="entry name" value="GH10_dom"/>
</dbReference>
<evidence type="ECO:0000256" key="2">
    <source>
        <dbReference type="ARBA" id="ARBA00007495"/>
    </source>
</evidence>
<dbReference type="InterPro" id="IPR017853">
    <property type="entry name" value="GH"/>
</dbReference>
<dbReference type="PANTHER" id="PTHR31490:SF88">
    <property type="entry name" value="BETA-XYLANASE"/>
    <property type="match status" value="1"/>
</dbReference>
<evidence type="ECO:0000259" key="11">
    <source>
        <dbReference type="PROSITE" id="PS51760"/>
    </source>
</evidence>
<dbReference type="SMART" id="SM00633">
    <property type="entry name" value="Glyco_10"/>
    <property type="match status" value="1"/>
</dbReference>
<name>A0A5S3N208_9FLAO</name>
<reference evidence="12 13" key="1">
    <citation type="submission" date="2019-05" db="EMBL/GenBank/DDBJ databases">
        <title>Polaribacter aestuariivivens sp. nov., isolated from a tidal flat.</title>
        <authorList>
            <person name="Yoon J.-H."/>
        </authorList>
    </citation>
    <scope>NUCLEOTIDE SEQUENCE [LARGE SCALE GENOMIC DNA]</scope>
    <source>
        <strain evidence="12 13">DBTF-3</strain>
    </source>
</reference>
<keyword evidence="6" id="KW-0378">Hydrolase</keyword>
<dbReference type="EC" id="3.2.1.8" evidence="3"/>
<dbReference type="PANTHER" id="PTHR31490">
    <property type="entry name" value="GLYCOSYL HYDROLASE"/>
    <property type="match status" value="1"/>
</dbReference>
<feature type="signal peptide" evidence="10">
    <location>
        <begin position="1"/>
        <end position="18"/>
    </location>
</feature>
<evidence type="ECO:0000256" key="1">
    <source>
        <dbReference type="ARBA" id="ARBA00000681"/>
    </source>
</evidence>
<evidence type="ECO:0000313" key="12">
    <source>
        <dbReference type="EMBL" id="TMM29077.1"/>
    </source>
</evidence>
<keyword evidence="8" id="KW-0326">Glycosidase</keyword>
<dbReference type="GO" id="GO:0045493">
    <property type="term" value="P:xylan catabolic process"/>
    <property type="evidence" value="ECO:0007669"/>
    <property type="project" value="UniProtKB-KW"/>
</dbReference>
<dbReference type="EMBL" id="VANR01000006">
    <property type="protein sequence ID" value="TMM29077.1"/>
    <property type="molecule type" value="Genomic_DNA"/>
</dbReference>
<dbReference type="SUPFAM" id="SSF51445">
    <property type="entry name" value="(Trans)glycosidases"/>
    <property type="match status" value="1"/>
</dbReference>
<comment type="catalytic activity">
    <reaction evidence="1">
        <text>Endohydrolysis of (1-&gt;4)-beta-D-xylosidic linkages in xylans.</text>
        <dbReference type="EC" id="3.2.1.8"/>
    </reaction>
</comment>
<evidence type="ECO:0000256" key="6">
    <source>
        <dbReference type="ARBA" id="ARBA00022801"/>
    </source>
</evidence>
<dbReference type="InterPro" id="IPR044846">
    <property type="entry name" value="GH10"/>
</dbReference>